<feature type="domain" description="Glucosamine inositolphosphorylceramide transferase 1 N-terminal" evidence="1">
    <location>
        <begin position="297"/>
        <end position="514"/>
    </location>
</feature>
<gene>
    <name evidence="2" type="ORF">SAMN05660964_01305</name>
</gene>
<dbReference type="STRING" id="525918.SAMN05660964_01305"/>
<dbReference type="InterPro" id="IPR004263">
    <property type="entry name" value="Exostosin"/>
</dbReference>
<evidence type="ECO:0000313" key="2">
    <source>
        <dbReference type="EMBL" id="SEA30118.1"/>
    </source>
</evidence>
<dbReference type="Proteomes" id="UP000199397">
    <property type="component" value="Unassembled WGS sequence"/>
</dbReference>
<dbReference type="Gene3D" id="2.115.10.20">
    <property type="entry name" value="Glycosyl hydrolase domain, family 43"/>
    <property type="match status" value="1"/>
</dbReference>
<proteinExistence type="predicted"/>
<dbReference type="GO" id="GO:0016757">
    <property type="term" value="F:glycosyltransferase activity"/>
    <property type="evidence" value="ECO:0007669"/>
    <property type="project" value="InterPro"/>
</dbReference>
<name>A0A1H4A2T0_9GAMM</name>
<organism evidence="2 3">
    <name type="scientific">Thiothrix caldifontis</name>
    <dbReference type="NCBI Taxonomy" id="525918"/>
    <lineage>
        <taxon>Bacteria</taxon>
        <taxon>Pseudomonadati</taxon>
        <taxon>Pseudomonadota</taxon>
        <taxon>Gammaproteobacteria</taxon>
        <taxon>Thiotrichales</taxon>
        <taxon>Thiotrichaceae</taxon>
        <taxon>Thiothrix</taxon>
    </lineage>
</organism>
<dbReference type="PANTHER" id="PTHR48261:SF2">
    <property type="entry name" value="ACETYLGLUCOSAMINYLTRANSFERASE"/>
    <property type="match status" value="1"/>
</dbReference>
<evidence type="ECO:0000313" key="3">
    <source>
        <dbReference type="Proteomes" id="UP000199397"/>
    </source>
</evidence>
<accession>A0A1H4A2T0</accession>
<dbReference type="InterPro" id="IPR023296">
    <property type="entry name" value="Glyco_hydro_beta-prop_sf"/>
</dbReference>
<dbReference type="AlphaFoldDB" id="A0A1H4A2T0"/>
<dbReference type="OrthoDB" id="3771157at2"/>
<protein>
    <recommendedName>
        <fullName evidence="1">Glucosamine inositolphosphorylceramide transferase 1 N-terminal domain-containing protein</fullName>
    </recommendedName>
</protein>
<keyword evidence="3" id="KW-1185">Reference proteome</keyword>
<dbReference type="Pfam" id="PF24793">
    <property type="entry name" value="GINT1_N"/>
    <property type="match status" value="1"/>
</dbReference>
<evidence type="ECO:0000259" key="1">
    <source>
        <dbReference type="Pfam" id="PF24793"/>
    </source>
</evidence>
<dbReference type="InterPro" id="IPR056442">
    <property type="entry name" value="GINT1_N"/>
</dbReference>
<dbReference type="PANTHER" id="PTHR48261">
    <property type="entry name" value="ACETYLGLUCOSAMINYLTRANSFERASE"/>
    <property type="match status" value="1"/>
</dbReference>
<dbReference type="RefSeq" id="WP_139282131.1">
    <property type="nucleotide sequence ID" value="NZ_FNQP01000006.1"/>
</dbReference>
<sequence length="575" mass="66241">MFVNAFRAALVVEGEYISAWQYRMLERLQASGNVHIAMVIFRQPVATAWLQRFNASWLSVLHYFDGKLFKCPVTAQRPTSLLALLGDTHLCDVGSRRYQHLLAQQALDVVIDLSAQAPLPDIIAAAKYGVWRYFYGHLGDKTDSYVGIREYAGQQSEMLSGVECWRVGQTIPDYLFLATTSTDMASINRGIEHSLWKMADFIPQRLHELFQVGECIFFSNAKQRVQPTTLMPPQHKPSSSFLMSLKILWRYPNNFLNKLFIALFRDEQWILLTKAIGDVTDLGTLEHLHKWIPPRDRFWADPFVVEHEGEQYVFFEELLYARGIGHLACMRLNSDGSHSEPVTILEKPYHLSYPFIFKYQGIYYMIPETASNHTIELYRCEAFPFRWVFEKNLMEGVEAYDATLLEYDGRWWMFTSMRQHQSCSPSESLYLFHTDDPLSTQWQAHPQNPVVASAAHARPAGRIFTKAGKWYRPSQNCAGTYGRGLNVNLIQQLDQHTYREETISSYLPEGQNDMNGMHTLGVGTPVSVVDAVHVHRRLGPLDRWVVKLNCFFNRPILKTRYALAAIPLAFLWFDT</sequence>
<reference evidence="2 3" key="1">
    <citation type="submission" date="2016-10" db="EMBL/GenBank/DDBJ databases">
        <authorList>
            <person name="de Groot N.N."/>
        </authorList>
    </citation>
    <scope>NUCLEOTIDE SEQUENCE [LARGE SCALE GENOMIC DNA]</scope>
    <source>
        <strain evidence="2 3">DSM 21228</strain>
    </source>
</reference>
<dbReference type="SUPFAM" id="SSF75005">
    <property type="entry name" value="Arabinanase/levansucrase/invertase"/>
    <property type="match status" value="1"/>
</dbReference>
<dbReference type="EMBL" id="FNQP01000006">
    <property type="protein sequence ID" value="SEA30118.1"/>
    <property type="molecule type" value="Genomic_DNA"/>
</dbReference>